<feature type="compositionally biased region" description="Basic and acidic residues" evidence="1">
    <location>
        <begin position="16"/>
        <end position="28"/>
    </location>
</feature>
<protein>
    <submittedName>
        <fullName evidence="2">Uncharacterized protein</fullName>
    </submittedName>
</protein>
<sequence>KEGREPPQRETFYAAHAEEHSDKKKKEKDNGAYPYAMCAPFVGYAYGPYPLGGVGYAGGDPGYGETGTGVSGGCCQGTCGGMVGAGGSCAGVGGSCGGAACASAGPGAGVSGSCAGAGGCGGGGGGCGGGGGGGGGGCGGGGGGGGC</sequence>
<evidence type="ECO:0000313" key="3">
    <source>
        <dbReference type="Proteomes" id="UP001320420"/>
    </source>
</evidence>
<organism evidence="2 3">
    <name type="scientific">Diatrype stigma</name>
    <dbReference type="NCBI Taxonomy" id="117547"/>
    <lineage>
        <taxon>Eukaryota</taxon>
        <taxon>Fungi</taxon>
        <taxon>Dikarya</taxon>
        <taxon>Ascomycota</taxon>
        <taxon>Pezizomycotina</taxon>
        <taxon>Sordariomycetes</taxon>
        <taxon>Xylariomycetidae</taxon>
        <taxon>Xylariales</taxon>
        <taxon>Diatrypaceae</taxon>
        <taxon>Diatrype</taxon>
    </lineage>
</organism>
<accession>A0AAN9U1J1</accession>
<gene>
    <name evidence="2" type="ORF">SLS62_011441</name>
</gene>
<evidence type="ECO:0000313" key="2">
    <source>
        <dbReference type="EMBL" id="KAK7736940.1"/>
    </source>
</evidence>
<dbReference type="AlphaFoldDB" id="A0AAN9U1J1"/>
<feature type="non-terminal residue" evidence="2">
    <location>
        <position position="1"/>
    </location>
</feature>
<reference evidence="2 3" key="1">
    <citation type="submission" date="2024-02" db="EMBL/GenBank/DDBJ databases">
        <title>De novo assembly and annotation of 12 fungi associated with fruit tree decline syndrome in Ontario, Canada.</title>
        <authorList>
            <person name="Sulman M."/>
            <person name="Ellouze W."/>
            <person name="Ilyukhin E."/>
        </authorList>
    </citation>
    <scope>NUCLEOTIDE SEQUENCE [LARGE SCALE GENOMIC DNA]</scope>
    <source>
        <strain evidence="2 3">M11/M66-122</strain>
    </source>
</reference>
<feature type="region of interest" description="Disordered" evidence="1">
    <location>
        <begin position="1"/>
        <end position="28"/>
    </location>
</feature>
<comment type="caution">
    <text evidence="2">The sequence shown here is derived from an EMBL/GenBank/DDBJ whole genome shotgun (WGS) entry which is preliminary data.</text>
</comment>
<dbReference type="EMBL" id="JAKJXP020000263">
    <property type="protein sequence ID" value="KAK7736940.1"/>
    <property type="molecule type" value="Genomic_DNA"/>
</dbReference>
<name>A0AAN9U1J1_9PEZI</name>
<evidence type="ECO:0000256" key="1">
    <source>
        <dbReference type="SAM" id="MobiDB-lite"/>
    </source>
</evidence>
<dbReference type="Proteomes" id="UP001320420">
    <property type="component" value="Unassembled WGS sequence"/>
</dbReference>
<keyword evidence="3" id="KW-1185">Reference proteome</keyword>
<proteinExistence type="predicted"/>